<evidence type="ECO:0000256" key="6">
    <source>
        <dbReference type="ARBA" id="ARBA00022832"/>
    </source>
</evidence>
<protein>
    <recommendedName>
        <fullName evidence="12">Elongation of fatty acids protein</fullName>
        <ecNumber evidence="12">2.3.1.-</ecNumber>
    </recommendedName>
</protein>
<keyword evidence="14" id="KW-1185">Reference proteome</keyword>
<dbReference type="InterPro" id="IPR030457">
    <property type="entry name" value="ELO_CS"/>
</dbReference>
<dbReference type="PROSITE" id="PS01188">
    <property type="entry name" value="ELO"/>
    <property type="match status" value="1"/>
</dbReference>
<keyword evidence="7 12" id="KW-1133">Transmembrane helix</keyword>
<feature type="transmembrane region" description="Helical" evidence="12">
    <location>
        <begin position="62"/>
        <end position="80"/>
    </location>
</feature>
<evidence type="ECO:0000256" key="3">
    <source>
        <dbReference type="ARBA" id="ARBA00022516"/>
    </source>
</evidence>
<keyword evidence="8 12" id="KW-0443">Lipid metabolism</keyword>
<evidence type="ECO:0000256" key="4">
    <source>
        <dbReference type="ARBA" id="ARBA00022679"/>
    </source>
</evidence>
<evidence type="ECO:0000313" key="13">
    <source>
        <dbReference type="EMBL" id="KAF2482481.1"/>
    </source>
</evidence>
<dbReference type="Proteomes" id="UP000799767">
    <property type="component" value="Unassembled WGS sequence"/>
</dbReference>
<dbReference type="GO" id="GO:0030148">
    <property type="term" value="P:sphingolipid biosynthetic process"/>
    <property type="evidence" value="ECO:0007669"/>
    <property type="project" value="TreeGrafter"/>
</dbReference>
<dbReference type="RefSeq" id="XP_033589051.1">
    <property type="nucleotide sequence ID" value="XM_033737260.1"/>
</dbReference>
<comment type="catalytic activity">
    <reaction evidence="11">
        <text>a very-long-chain acyl-CoA + malonyl-CoA + H(+) = a very-long-chain 3-oxoacyl-CoA + CO2 + CoA</text>
        <dbReference type="Rhea" id="RHEA:32727"/>
        <dbReference type="ChEBI" id="CHEBI:15378"/>
        <dbReference type="ChEBI" id="CHEBI:16526"/>
        <dbReference type="ChEBI" id="CHEBI:57287"/>
        <dbReference type="ChEBI" id="CHEBI:57384"/>
        <dbReference type="ChEBI" id="CHEBI:90725"/>
        <dbReference type="ChEBI" id="CHEBI:90736"/>
        <dbReference type="EC" id="2.3.1.199"/>
    </reaction>
</comment>
<dbReference type="GO" id="GO:0034626">
    <property type="term" value="P:fatty acid elongation, polyunsaturated fatty acid"/>
    <property type="evidence" value="ECO:0007669"/>
    <property type="project" value="TreeGrafter"/>
</dbReference>
<feature type="transmembrane region" description="Helical" evidence="12">
    <location>
        <begin position="271"/>
        <end position="291"/>
    </location>
</feature>
<evidence type="ECO:0000313" key="14">
    <source>
        <dbReference type="Proteomes" id="UP000799767"/>
    </source>
</evidence>
<dbReference type="EC" id="2.3.1.-" evidence="12"/>
<evidence type="ECO:0000256" key="8">
    <source>
        <dbReference type="ARBA" id="ARBA00023098"/>
    </source>
</evidence>
<feature type="transmembrane region" description="Helical" evidence="12">
    <location>
        <begin position="233"/>
        <end position="251"/>
    </location>
</feature>
<dbReference type="PANTHER" id="PTHR11157:SF134">
    <property type="entry name" value="ELONGATION OF FATTY ACIDS PROTEIN 1-RELATED"/>
    <property type="match status" value="1"/>
</dbReference>
<keyword evidence="10 12" id="KW-0275">Fatty acid biosynthesis</keyword>
<name>A0A6A6PS16_9PEZI</name>
<keyword evidence="5 12" id="KW-0812">Transmembrane</keyword>
<evidence type="ECO:0000256" key="9">
    <source>
        <dbReference type="ARBA" id="ARBA00023136"/>
    </source>
</evidence>
<dbReference type="GeneID" id="54478262"/>
<dbReference type="GO" id="GO:0009922">
    <property type="term" value="F:fatty acid elongase activity"/>
    <property type="evidence" value="ECO:0007669"/>
    <property type="project" value="UniProtKB-EC"/>
</dbReference>
<dbReference type="Pfam" id="PF01151">
    <property type="entry name" value="ELO"/>
    <property type="match status" value="1"/>
</dbReference>
<evidence type="ECO:0000256" key="5">
    <source>
        <dbReference type="ARBA" id="ARBA00022692"/>
    </source>
</evidence>
<gene>
    <name evidence="13" type="ORF">BDY17DRAFT_324760</name>
</gene>
<evidence type="ECO:0000256" key="10">
    <source>
        <dbReference type="ARBA" id="ARBA00023160"/>
    </source>
</evidence>
<reference evidence="13" key="1">
    <citation type="journal article" date="2020" name="Stud. Mycol.">
        <title>101 Dothideomycetes genomes: a test case for predicting lifestyles and emergence of pathogens.</title>
        <authorList>
            <person name="Haridas S."/>
            <person name="Albert R."/>
            <person name="Binder M."/>
            <person name="Bloem J."/>
            <person name="Labutti K."/>
            <person name="Salamov A."/>
            <person name="Andreopoulos B."/>
            <person name="Baker S."/>
            <person name="Barry K."/>
            <person name="Bills G."/>
            <person name="Bluhm B."/>
            <person name="Cannon C."/>
            <person name="Castanera R."/>
            <person name="Culley D."/>
            <person name="Daum C."/>
            <person name="Ezra D."/>
            <person name="Gonzalez J."/>
            <person name="Henrissat B."/>
            <person name="Kuo A."/>
            <person name="Liang C."/>
            <person name="Lipzen A."/>
            <person name="Lutzoni F."/>
            <person name="Magnuson J."/>
            <person name="Mondo S."/>
            <person name="Nolan M."/>
            <person name="Ohm R."/>
            <person name="Pangilinan J."/>
            <person name="Park H.-J."/>
            <person name="Ramirez L."/>
            <person name="Alfaro M."/>
            <person name="Sun H."/>
            <person name="Tritt A."/>
            <person name="Yoshinaga Y."/>
            <person name="Zwiers L.-H."/>
            <person name="Turgeon B."/>
            <person name="Goodwin S."/>
            <person name="Spatafora J."/>
            <person name="Crous P."/>
            <person name="Grigoriev I."/>
        </authorList>
    </citation>
    <scope>NUCLEOTIDE SEQUENCE</scope>
    <source>
        <strain evidence="13">CBS 113389</strain>
    </source>
</reference>
<dbReference type="GO" id="GO:0042761">
    <property type="term" value="P:very long-chain fatty acid biosynthetic process"/>
    <property type="evidence" value="ECO:0007669"/>
    <property type="project" value="TreeGrafter"/>
</dbReference>
<dbReference type="GO" id="GO:0005789">
    <property type="term" value="C:endoplasmic reticulum membrane"/>
    <property type="evidence" value="ECO:0007669"/>
    <property type="project" value="TreeGrafter"/>
</dbReference>
<evidence type="ECO:0000256" key="12">
    <source>
        <dbReference type="RuleBase" id="RU361115"/>
    </source>
</evidence>
<dbReference type="InterPro" id="IPR002076">
    <property type="entry name" value="ELO_fam"/>
</dbReference>
<proteinExistence type="inferred from homology"/>
<dbReference type="PANTHER" id="PTHR11157">
    <property type="entry name" value="FATTY ACID ACYL TRANSFERASE-RELATED"/>
    <property type="match status" value="1"/>
</dbReference>
<comment type="similarity">
    <text evidence="2 12">Belongs to the ELO family.</text>
</comment>
<evidence type="ECO:0000256" key="7">
    <source>
        <dbReference type="ARBA" id="ARBA00022989"/>
    </source>
</evidence>
<dbReference type="GO" id="GO:0019367">
    <property type="term" value="P:fatty acid elongation, saturated fatty acid"/>
    <property type="evidence" value="ECO:0007669"/>
    <property type="project" value="TreeGrafter"/>
</dbReference>
<keyword evidence="6 12" id="KW-0276">Fatty acid metabolism</keyword>
<organism evidence="13 14">
    <name type="scientific">Neohortaea acidophila</name>
    <dbReference type="NCBI Taxonomy" id="245834"/>
    <lineage>
        <taxon>Eukaryota</taxon>
        <taxon>Fungi</taxon>
        <taxon>Dikarya</taxon>
        <taxon>Ascomycota</taxon>
        <taxon>Pezizomycotina</taxon>
        <taxon>Dothideomycetes</taxon>
        <taxon>Dothideomycetidae</taxon>
        <taxon>Mycosphaerellales</taxon>
        <taxon>Teratosphaeriaceae</taxon>
        <taxon>Neohortaea</taxon>
    </lineage>
</organism>
<sequence>MDNITATHSLFVSDSFQPLTNITRDVVPHAPLWASFDKVSSSLLRLNPSEFEFVRGRTSLSTFQETAALLVAYYAIVFGGREVMRNRKPFELNNAFKVHNFSLSIASGIMLALFMEQLVPALLRFGVFDTVCGSPGWTQPLETLYYMNYVTKYIELLDTVFLVLRKKPLTFLHTYHHGATALLCYTQLIGKTPVSWVPITANLLVHVVMYWYYFQAARGIKVWWKRYITQLQIAQFVLDLGFIYFASWSYFTSTYYPSLPHIGTCKGEEFAAVSGCVILTSYLVLFVLFYLRTYKTVKTEKRVTKECVRVENKVDVKVVEQVTETKKPVSLEENVDASLAQ</sequence>
<comment type="catalytic activity">
    <reaction evidence="12">
        <text>an acyl-CoA + malonyl-CoA + H(+) = a 3-oxoacyl-CoA + CO2 + CoA</text>
        <dbReference type="Rhea" id="RHEA:50252"/>
        <dbReference type="ChEBI" id="CHEBI:15378"/>
        <dbReference type="ChEBI" id="CHEBI:16526"/>
        <dbReference type="ChEBI" id="CHEBI:57287"/>
        <dbReference type="ChEBI" id="CHEBI:57384"/>
        <dbReference type="ChEBI" id="CHEBI:58342"/>
        <dbReference type="ChEBI" id="CHEBI:90726"/>
    </reaction>
    <physiologicalReaction direction="left-to-right" evidence="12">
        <dbReference type="Rhea" id="RHEA:50253"/>
    </physiologicalReaction>
</comment>
<dbReference type="AlphaFoldDB" id="A0A6A6PS16"/>
<feature type="transmembrane region" description="Helical" evidence="12">
    <location>
        <begin position="101"/>
        <end position="123"/>
    </location>
</feature>
<keyword evidence="3 12" id="KW-0444">Lipid biosynthesis</keyword>
<keyword evidence="9 12" id="KW-0472">Membrane</keyword>
<feature type="transmembrane region" description="Helical" evidence="12">
    <location>
        <begin position="195"/>
        <end position="213"/>
    </location>
</feature>
<dbReference type="GO" id="GO:0034625">
    <property type="term" value="P:fatty acid elongation, monounsaturated fatty acid"/>
    <property type="evidence" value="ECO:0007669"/>
    <property type="project" value="TreeGrafter"/>
</dbReference>
<dbReference type="OrthoDB" id="434092at2759"/>
<dbReference type="EMBL" id="MU001636">
    <property type="protein sequence ID" value="KAF2482481.1"/>
    <property type="molecule type" value="Genomic_DNA"/>
</dbReference>
<comment type="subcellular location">
    <subcellularLocation>
        <location evidence="1">Membrane</location>
        <topology evidence="1">Multi-pass membrane protein</topology>
    </subcellularLocation>
</comment>
<keyword evidence="4 12" id="KW-0808">Transferase</keyword>
<evidence type="ECO:0000256" key="11">
    <source>
        <dbReference type="ARBA" id="ARBA00047375"/>
    </source>
</evidence>
<evidence type="ECO:0000256" key="2">
    <source>
        <dbReference type="ARBA" id="ARBA00007263"/>
    </source>
</evidence>
<accession>A0A6A6PS16</accession>
<evidence type="ECO:0000256" key="1">
    <source>
        <dbReference type="ARBA" id="ARBA00004141"/>
    </source>
</evidence>